<dbReference type="EMBL" id="CAADRM010000144">
    <property type="protein sequence ID" value="VFU18148.1"/>
    <property type="molecule type" value="Genomic_DNA"/>
</dbReference>
<dbReference type="PROSITE" id="PS00889">
    <property type="entry name" value="CNMP_BINDING_2"/>
    <property type="match status" value="1"/>
</dbReference>
<dbReference type="PANTHER" id="PTHR23011:SF28">
    <property type="entry name" value="CYCLIC NUCLEOTIDE-BINDING DOMAIN CONTAINING PROTEIN"/>
    <property type="match status" value="1"/>
</dbReference>
<dbReference type="PANTHER" id="PTHR23011">
    <property type="entry name" value="CYCLIC NUCLEOTIDE-BINDING DOMAIN CONTAINING PROTEIN"/>
    <property type="match status" value="1"/>
</dbReference>
<dbReference type="AlphaFoldDB" id="A0A485M7T9"/>
<dbReference type="PROSITE" id="PS50042">
    <property type="entry name" value="CNMP_BINDING_3"/>
    <property type="match status" value="1"/>
</dbReference>
<name>A0A485M7T9_9ZZZZ</name>
<protein>
    <submittedName>
        <fullName evidence="2">Cyclic nucleotide-gated potassium channel</fullName>
    </submittedName>
</protein>
<dbReference type="GO" id="GO:0034220">
    <property type="term" value="P:monoatomic ion transmembrane transport"/>
    <property type="evidence" value="ECO:0007669"/>
    <property type="project" value="UniProtKB-KW"/>
</dbReference>
<reference evidence="2" key="1">
    <citation type="submission" date="2019-03" db="EMBL/GenBank/DDBJ databases">
        <authorList>
            <person name="Hao L."/>
        </authorList>
    </citation>
    <scope>NUCLEOTIDE SEQUENCE</scope>
</reference>
<keyword evidence="2" id="KW-0406">Ion transport</keyword>
<dbReference type="InterPro" id="IPR000595">
    <property type="entry name" value="cNMP-bd_dom"/>
</dbReference>
<accession>A0A485M7T9</accession>
<organism evidence="2">
    <name type="scientific">anaerobic digester metagenome</name>
    <dbReference type="NCBI Taxonomy" id="1263854"/>
    <lineage>
        <taxon>unclassified sequences</taxon>
        <taxon>metagenomes</taxon>
        <taxon>ecological metagenomes</taxon>
    </lineage>
</organism>
<dbReference type="Pfam" id="PF00027">
    <property type="entry name" value="cNMP_binding"/>
    <property type="match status" value="1"/>
</dbReference>
<gene>
    <name evidence="2" type="ORF">SCFA_770034</name>
</gene>
<dbReference type="CDD" id="cd00038">
    <property type="entry name" value="CAP_ED"/>
    <property type="match status" value="1"/>
</dbReference>
<dbReference type="SUPFAM" id="SSF51206">
    <property type="entry name" value="cAMP-binding domain-like"/>
    <property type="match status" value="1"/>
</dbReference>
<dbReference type="InterPro" id="IPR018488">
    <property type="entry name" value="cNMP-bd_CS"/>
</dbReference>
<sequence>MLESQYLTGRDDLLDTIKKIPFLRSYEDKFLRKILELSKLRRYGPGEVITREGEYDCWLYVILAGEVKVVKGDEEIARLDARGGTFGELAVIDGKARSASIFSLSETTCLAIDGSIIDRLEARERQEFEAVYFRLLSEILAHRLRQTSSELSRLKQEMELMGGN</sequence>
<dbReference type="SMART" id="SM00100">
    <property type="entry name" value="cNMP"/>
    <property type="match status" value="1"/>
</dbReference>
<keyword evidence="2" id="KW-0407">Ion channel</keyword>
<dbReference type="InterPro" id="IPR018490">
    <property type="entry name" value="cNMP-bd_dom_sf"/>
</dbReference>
<evidence type="ECO:0000313" key="2">
    <source>
        <dbReference type="EMBL" id="VFU18148.1"/>
    </source>
</evidence>
<feature type="domain" description="Cyclic nucleotide-binding" evidence="1">
    <location>
        <begin position="22"/>
        <end position="120"/>
    </location>
</feature>
<proteinExistence type="predicted"/>
<evidence type="ECO:0000259" key="1">
    <source>
        <dbReference type="PROSITE" id="PS50042"/>
    </source>
</evidence>
<keyword evidence="2" id="KW-0813">Transport</keyword>
<dbReference type="Gene3D" id="2.60.120.10">
    <property type="entry name" value="Jelly Rolls"/>
    <property type="match status" value="1"/>
</dbReference>
<dbReference type="InterPro" id="IPR014710">
    <property type="entry name" value="RmlC-like_jellyroll"/>
</dbReference>